<proteinExistence type="predicted"/>
<evidence type="ECO:0000313" key="2">
    <source>
        <dbReference type="Proteomes" id="UP000474104"/>
    </source>
</evidence>
<organism evidence="1 2">
    <name type="scientific">Schaedlerella arabinosiphila</name>
    <dbReference type="NCBI Taxonomy" id="2044587"/>
    <lineage>
        <taxon>Bacteria</taxon>
        <taxon>Bacillati</taxon>
        <taxon>Bacillota</taxon>
        <taxon>Clostridia</taxon>
        <taxon>Lachnospirales</taxon>
        <taxon>Lachnospiraceae</taxon>
        <taxon>Schaedlerella</taxon>
    </lineage>
</organism>
<dbReference type="RefSeq" id="WP_004073856.1">
    <property type="nucleotide sequence ID" value="NZ_VIRB01000142.1"/>
</dbReference>
<evidence type="ECO:0008006" key="3">
    <source>
        <dbReference type="Google" id="ProtNLM"/>
    </source>
</evidence>
<evidence type="ECO:0000313" key="1">
    <source>
        <dbReference type="EMBL" id="NDO71678.1"/>
    </source>
</evidence>
<name>A0A9X5H8U4_9FIRM</name>
<dbReference type="OrthoDB" id="86031at2"/>
<dbReference type="PROSITE" id="PS52050">
    <property type="entry name" value="WYL"/>
    <property type="match status" value="1"/>
</dbReference>
<dbReference type="EMBL" id="VIRB01000142">
    <property type="protein sequence ID" value="NDO71678.1"/>
    <property type="molecule type" value="Genomic_DNA"/>
</dbReference>
<dbReference type="AlphaFoldDB" id="A0A9X5H8U4"/>
<accession>A0A9X5H8U4</accession>
<sequence>MESKDQALRILKMYEVLRKGKEVQKKLFCAEYGISGRTFDRDIEKIRLFLSEEYSGEDVQYHLERGSYRIPGSGERGSLSLLELQMVVKILKSERVLEKGEFEGLMMSLQSVAEKGDREDSKKFLLNEIGQYEEKTGQGAFMKLFGDLLKCISDQNMIRLKLKEKRGEQGRVKFFPVAVEYQFSGFYLLGYRQENEEELMAFGLDEIESFQMTLQKYGNEVLKRYSYQEGKEFLKNIEEQRRRD</sequence>
<gene>
    <name evidence="1" type="ORF">FMM80_24710</name>
</gene>
<protein>
    <recommendedName>
        <fullName evidence="3">WYL domain-containing protein</fullName>
    </recommendedName>
</protein>
<dbReference type="Proteomes" id="UP000474104">
    <property type="component" value="Unassembled WGS sequence"/>
</dbReference>
<reference evidence="1 2" key="1">
    <citation type="submission" date="2019-07" db="EMBL/GenBank/DDBJ databases">
        <title>Draft genome sequences of 15 bacterial species constituting the stable defined intestinal microbiota of the GM15 gnotobiotic mouse model.</title>
        <authorList>
            <person name="Elie C."/>
            <person name="Mathieu A."/>
            <person name="Saliou A."/>
            <person name="Darnaud M."/>
            <person name="Leulier F."/>
            <person name="Tamellini A."/>
        </authorList>
    </citation>
    <scope>NUCLEOTIDE SEQUENCE [LARGE SCALE GENOMIC DNA]</scope>
    <source>
        <strain evidence="2">ASF 502</strain>
    </source>
</reference>
<comment type="caution">
    <text evidence="1">The sequence shown here is derived from an EMBL/GenBank/DDBJ whole genome shotgun (WGS) entry which is preliminary data.</text>
</comment>